<dbReference type="CDD" id="cd01949">
    <property type="entry name" value="GGDEF"/>
    <property type="match status" value="1"/>
</dbReference>
<dbReference type="PANTHER" id="PTHR45138">
    <property type="entry name" value="REGULATORY COMPONENTS OF SENSORY TRANSDUCTION SYSTEM"/>
    <property type="match status" value="1"/>
</dbReference>
<keyword evidence="4" id="KW-1185">Reference proteome</keyword>
<proteinExistence type="predicted"/>
<dbReference type="SUPFAM" id="SSF55073">
    <property type="entry name" value="Nucleotide cyclase"/>
    <property type="match status" value="1"/>
</dbReference>
<dbReference type="PROSITE" id="PS50887">
    <property type="entry name" value="GGDEF"/>
    <property type="match status" value="1"/>
</dbReference>
<dbReference type="InterPro" id="IPR043128">
    <property type="entry name" value="Rev_trsase/Diguanyl_cyclase"/>
</dbReference>
<dbReference type="InterPro" id="IPR050469">
    <property type="entry name" value="Diguanylate_Cyclase"/>
</dbReference>
<dbReference type="InterPro" id="IPR029016">
    <property type="entry name" value="GAF-like_dom_sf"/>
</dbReference>
<dbReference type="PROSITE" id="PS50005">
    <property type="entry name" value="TPR"/>
    <property type="match status" value="1"/>
</dbReference>
<protein>
    <submittedName>
        <fullName evidence="3">GGDEF domain-containing protein</fullName>
    </submittedName>
</protein>
<evidence type="ECO:0000313" key="3">
    <source>
        <dbReference type="EMBL" id="BEP29818.1"/>
    </source>
</evidence>
<evidence type="ECO:0000256" key="1">
    <source>
        <dbReference type="PROSITE-ProRule" id="PRU00339"/>
    </source>
</evidence>
<keyword evidence="1" id="KW-0802">TPR repeat</keyword>
<dbReference type="SUPFAM" id="SSF48452">
    <property type="entry name" value="TPR-like"/>
    <property type="match status" value="1"/>
</dbReference>
<sequence>MDDSIKKLIEVRKLLDINSLFNAQKINSEIFNKAINEGNNKIIVKTLYNFGIIFERKGDYKTSFDYYEKASKNALMYDFFDDFIDIQNSIAYLISQSGKYKLSLAKYKELLELIDKDQKLISKKALLLNNSAIIYKELGKLDLALDFYMKCIELKSKHDDRLLDAIVYYNIAEIFCEKKEFEKAKTYLIKSYKVSESINDYLGIHMCKTIDAIISIPKDLNKSLSLFKDSKKNVEKFGSKYNVLDIVYDYSISLYELGYKEQAIKYLEKLEKEEIIQSYYLKARKILSYLENYYADNDNIKKAYFYSKKRVLLKKNLIDNWDEIEVNYLKNSFINTYNESQMKELKGTIKIMETLSKIGESITKGENFDDIFQSLSRNLNILFKIDLFGVGVIKKDKLLYRYTDNEKNITSTFELDDYTKLMNISIRDGKEILILDTEKIHEYENKFDKKVTKRIFNSNARSIIFCPVYYEYKIIGSVTVQSRENYTFNYLDLEKIRFLSSYIGIAIVTSQKSEKLIEVNKQLDILSKSDALTKLFNRHALTEYIENNMNYFTKKNMPLGICMLDIDYFKEYNDNYGHVAGDSALKKIADLTKLVFDSSNIHIFRYGGDEFLIITENITLTNLKKMLDELLKKVKHVNIKHEFSKAENILTVTLGGIVTSNLSLSQMKLFNMADEVLYEAKNMKRNSYIIKNI</sequence>
<dbReference type="NCBIfam" id="TIGR00254">
    <property type="entry name" value="GGDEF"/>
    <property type="match status" value="1"/>
</dbReference>
<dbReference type="SMART" id="SM00028">
    <property type="entry name" value="TPR"/>
    <property type="match status" value="4"/>
</dbReference>
<name>A0AAU9E8P1_9FIRM</name>
<dbReference type="InterPro" id="IPR000160">
    <property type="entry name" value="GGDEF_dom"/>
</dbReference>
<dbReference type="Proteomes" id="UP001321786">
    <property type="component" value="Chromosome"/>
</dbReference>
<dbReference type="Pfam" id="PF13181">
    <property type="entry name" value="TPR_8"/>
    <property type="match status" value="1"/>
</dbReference>
<dbReference type="Gene3D" id="3.30.450.40">
    <property type="match status" value="1"/>
</dbReference>
<dbReference type="Gene3D" id="3.30.70.270">
    <property type="match status" value="1"/>
</dbReference>
<gene>
    <name evidence="3" type="ORF">HLPR_21490</name>
</gene>
<evidence type="ECO:0000259" key="2">
    <source>
        <dbReference type="PROSITE" id="PS50887"/>
    </source>
</evidence>
<dbReference type="Pfam" id="PF00990">
    <property type="entry name" value="GGDEF"/>
    <property type="match status" value="1"/>
</dbReference>
<dbReference type="Gene3D" id="1.25.40.10">
    <property type="entry name" value="Tetratricopeptide repeat domain"/>
    <property type="match status" value="1"/>
</dbReference>
<dbReference type="InterPro" id="IPR011990">
    <property type="entry name" value="TPR-like_helical_dom_sf"/>
</dbReference>
<accession>A0AAU9E8P1</accession>
<dbReference type="Pfam" id="PF13424">
    <property type="entry name" value="TPR_12"/>
    <property type="match status" value="1"/>
</dbReference>
<reference evidence="3 4" key="1">
    <citation type="submission" date="2023-08" db="EMBL/GenBank/DDBJ databases">
        <title>Helicovermis profunda gen. nov., sp. nov., a novel mesophilic, fermentative bacterium within the Bacillota from a deep-sea hydrothermal vent chimney.</title>
        <authorList>
            <person name="Miyazaki U."/>
            <person name="Mizutani D."/>
            <person name="Hashimoto Y."/>
            <person name="Tame A."/>
            <person name="Sawayama S."/>
            <person name="Miyazaki J."/>
            <person name="Takai K."/>
            <person name="Nakagawa S."/>
        </authorList>
    </citation>
    <scope>NUCLEOTIDE SEQUENCE [LARGE SCALE GENOMIC DNA]</scope>
    <source>
        <strain evidence="3 4">S502</strain>
    </source>
</reference>
<dbReference type="RefSeq" id="WP_338535431.1">
    <property type="nucleotide sequence ID" value="NZ_AP028654.1"/>
</dbReference>
<dbReference type="SUPFAM" id="SSF55781">
    <property type="entry name" value="GAF domain-like"/>
    <property type="match status" value="1"/>
</dbReference>
<feature type="repeat" description="TPR" evidence="1">
    <location>
        <begin position="125"/>
        <end position="158"/>
    </location>
</feature>
<dbReference type="AlphaFoldDB" id="A0AAU9E8P1"/>
<dbReference type="SMART" id="SM00267">
    <property type="entry name" value="GGDEF"/>
    <property type="match status" value="1"/>
</dbReference>
<dbReference type="GO" id="GO:0052621">
    <property type="term" value="F:diguanylate cyclase activity"/>
    <property type="evidence" value="ECO:0007669"/>
    <property type="project" value="TreeGrafter"/>
</dbReference>
<evidence type="ECO:0000313" key="4">
    <source>
        <dbReference type="Proteomes" id="UP001321786"/>
    </source>
</evidence>
<feature type="domain" description="GGDEF" evidence="2">
    <location>
        <begin position="557"/>
        <end position="693"/>
    </location>
</feature>
<dbReference type="PANTHER" id="PTHR45138:SF9">
    <property type="entry name" value="DIGUANYLATE CYCLASE DGCM-RELATED"/>
    <property type="match status" value="1"/>
</dbReference>
<organism evidence="3 4">
    <name type="scientific">Helicovermis profundi</name>
    <dbReference type="NCBI Taxonomy" id="3065157"/>
    <lineage>
        <taxon>Bacteria</taxon>
        <taxon>Bacillati</taxon>
        <taxon>Bacillota</taxon>
        <taxon>Clostridia</taxon>
        <taxon>Helicovermis</taxon>
    </lineage>
</organism>
<dbReference type="EMBL" id="AP028654">
    <property type="protein sequence ID" value="BEP29818.1"/>
    <property type="molecule type" value="Genomic_DNA"/>
</dbReference>
<dbReference type="KEGG" id="hprf:HLPR_21490"/>
<dbReference type="InterPro" id="IPR029787">
    <property type="entry name" value="Nucleotide_cyclase"/>
</dbReference>
<dbReference type="InterPro" id="IPR019734">
    <property type="entry name" value="TPR_rpt"/>
</dbReference>